<reference evidence="1" key="1">
    <citation type="journal article" date="2015" name="Nature">
        <title>Complex archaea that bridge the gap between prokaryotes and eukaryotes.</title>
        <authorList>
            <person name="Spang A."/>
            <person name="Saw J.H."/>
            <person name="Jorgensen S.L."/>
            <person name="Zaremba-Niedzwiedzka K."/>
            <person name="Martijn J."/>
            <person name="Lind A.E."/>
            <person name="van Eijk R."/>
            <person name="Schleper C."/>
            <person name="Guy L."/>
            <person name="Ettema T.J."/>
        </authorList>
    </citation>
    <scope>NUCLEOTIDE SEQUENCE</scope>
</reference>
<accession>A0A0F9HA32</accession>
<evidence type="ECO:0000313" key="1">
    <source>
        <dbReference type="EMBL" id="KKL72007.1"/>
    </source>
</evidence>
<gene>
    <name evidence="1" type="ORF">LCGC14_2089230</name>
</gene>
<comment type="caution">
    <text evidence="1">The sequence shown here is derived from an EMBL/GenBank/DDBJ whole genome shotgun (WGS) entry which is preliminary data.</text>
</comment>
<name>A0A0F9HA32_9ZZZZ</name>
<dbReference type="EMBL" id="LAZR01025409">
    <property type="protein sequence ID" value="KKL72007.1"/>
    <property type="molecule type" value="Genomic_DNA"/>
</dbReference>
<sequence>YVYEDIQFNTYDNSELGGNKLVEIRQYRDNFIDQHSIYDINDKVRTGSESDEQGEITYTGETKLTIDNIEHDTELSIRSEGVTLFTVMNVSEINWDIPTWGPDNVPIRFDTLTTGTNIIKEYIGVVDAALGNEDDLPFRYLSGSSTTESLFEKTITISIANRYSLYHDYLKNEDSIYDLTEFTVKGIFITPKDGEVYYSSQKKDYEDGNIVKKSGHYLLYDSDENEFYETVFILAPLDNGVYRVISIGYNYDGLHDFVPYINPEQTFERINDATSTITRYNTYDGAEWDNSEDYSNFWNDEMLNEINTVYNSNPSDGWIVKDQIIEIEKIAKGVDDPNRYTELYRDVEKHMPIGIMNLIQFIGKQFGMK</sequence>
<organism evidence="1">
    <name type="scientific">marine sediment metagenome</name>
    <dbReference type="NCBI Taxonomy" id="412755"/>
    <lineage>
        <taxon>unclassified sequences</taxon>
        <taxon>metagenomes</taxon>
        <taxon>ecological metagenomes</taxon>
    </lineage>
</organism>
<protein>
    <submittedName>
        <fullName evidence="1">Uncharacterized protein</fullName>
    </submittedName>
</protein>
<feature type="non-terminal residue" evidence="1">
    <location>
        <position position="1"/>
    </location>
</feature>
<dbReference type="AlphaFoldDB" id="A0A0F9HA32"/>
<proteinExistence type="predicted"/>